<accession>A0ABR3KW78</accession>
<comment type="caution">
    <text evidence="3">The sequence shown here is derived from an EMBL/GenBank/DDBJ whole genome shotgun (WGS) entry which is preliminary data.</text>
</comment>
<protein>
    <submittedName>
        <fullName evidence="3">Inorganic pyrophosphatase</fullName>
    </submittedName>
</protein>
<proteinExistence type="predicted"/>
<feature type="signal peptide" evidence="2">
    <location>
        <begin position="1"/>
        <end position="25"/>
    </location>
</feature>
<dbReference type="EMBL" id="JBEUSY010000132">
    <property type="protein sequence ID" value="KAL1244762.1"/>
    <property type="molecule type" value="Genomic_DNA"/>
</dbReference>
<evidence type="ECO:0000313" key="4">
    <source>
        <dbReference type="Proteomes" id="UP001558632"/>
    </source>
</evidence>
<evidence type="ECO:0000256" key="2">
    <source>
        <dbReference type="SAM" id="SignalP"/>
    </source>
</evidence>
<evidence type="ECO:0000256" key="1">
    <source>
        <dbReference type="SAM" id="MobiDB-lite"/>
    </source>
</evidence>
<keyword evidence="2" id="KW-0732">Signal</keyword>
<dbReference type="Proteomes" id="UP001558632">
    <property type="component" value="Unassembled WGS sequence"/>
</dbReference>
<name>A0ABR3KW78_TRISP</name>
<keyword evidence="4" id="KW-1185">Reference proteome</keyword>
<organism evidence="3 4">
    <name type="scientific">Trichinella spiralis</name>
    <name type="common">Trichina worm</name>
    <dbReference type="NCBI Taxonomy" id="6334"/>
    <lineage>
        <taxon>Eukaryota</taxon>
        <taxon>Metazoa</taxon>
        <taxon>Ecdysozoa</taxon>
        <taxon>Nematoda</taxon>
        <taxon>Enoplea</taxon>
        <taxon>Dorylaimia</taxon>
        <taxon>Trichinellida</taxon>
        <taxon>Trichinellidae</taxon>
        <taxon>Trichinella</taxon>
    </lineage>
</organism>
<reference evidence="3 4" key="1">
    <citation type="submission" date="2024-07" db="EMBL/GenBank/DDBJ databases">
        <title>Enhanced genomic and transcriptomic resources for Trichinella pseudospiralis and T. spiralis underpin the discovery of pronounced molecular differences between stages and species.</title>
        <authorList>
            <person name="Pasi K.K."/>
            <person name="La Rosa G."/>
            <person name="Gomez-Morales M.A."/>
            <person name="Tosini F."/>
            <person name="Sumanam S."/>
            <person name="Young N.D."/>
            <person name="Chang B.C."/>
            <person name="Robin G.B."/>
        </authorList>
    </citation>
    <scope>NUCLEOTIDE SEQUENCE [LARGE SCALE GENOMIC DNA]</scope>
    <source>
        <strain evidence="3">ISS534</strain>
    </source>
</reference>
<sequence>MRSSDWLVRLAVCSWLLGRLSTCACARTANCYTTSQLLPAFIRRFNTSSAGLLVFEQNSTMKKKKKKYAVSNSKSNGGPSARLRRRFSRGGDQSDAPTVMWPA</sequence>
<evidence type="ECO:0000313" key="3">
    <source>
        <dbReference type="EMBL" id="KAL1244762.1"/>
    </source>
</evidence>
<gene>
    <name evidence="3" type="ORF">TSPI_06232</name>
</gene>
<feature type="chain" id="PRO_5047325650" evidence="2">
    <location>
        <begin position="26"/>
        <end position="103"/>
    </location>
</feature>
<feature type="region of interest" description="Disordered" evidence="1">
    <location>
        <begin position="64"/>
        <end position="103"/>
    </location>
</feature>